<reference evidence="8 9" key="1">
    <citation type="submission" date="2019-01" db="EMBL/GenBank/DDBJ databases">
        <authorList>
            <consortium name="Pathogen Informatics"/>
        </authorList>
    </citation>
    <scope>NUCLEOTIDE SEQUENCE [LARGE SCALE GENOMIC DNA]</scope>
    <source>
        <strain evidence="8 9">NCTC10184</strain>
    </source>
</reference>
<dbReference type="EMBL" id="LR215043">
    <property type="protein sequence ID" value="VEU77798.1"/>
    <property type="molecule type" value="Genomic_DNA"/>
</dbReference>
<dbReference type="Pfam" id="PF02384">
    <property type="entry name" value="N6_Mtase"/>
    <property type="match status" value="1"/>
</dbReference>
<dbReference type="OrthoDB" id="9814572at2"/>
<dbReference type="GO" id="GO:0009007">
    <property type="term" value="F:site-specific DNA-methyltransferase (adenine-specific) activity"/>
    <property type="evidence" value="ECO:0007669"/>
    <property type="project" value="UniProtKB-EC"/>
</dbReference>
<proteinExistence type="predicted"/>
<evidence type="ECO:0000256" key="1">
    <source>
        <dbReference type="ARBA" id="ARBA00011900"/>
    </source>
</evidence>
<dbReference type="GO" id="GO:0008170">
    <property type="term" value="F:N-methyltransferase activity"/>
    <property type="evidence" value="ECO:0007669"/>
    <property type="project" value="InterPro"/>
</dbReference>
<keyword evidence="5" id="KW-0680">Restriction system</keyword>
<dbReference type="SUPFAM" id="SSF53335">
    <property type="entry name" value="S-adenosyl-L-methionine-dependent methyltransferases"/>
    <property type="match status" value="1"/>
</dbReference>
<dbReference type="PANTHER" id="PTHR42933">
    <property type="entry name" value="SLR6095 PROTEIN"/>
    <property type="match status" value="1"/>
</dbReference>
<keyword evidence="9" id="KW-1185">Reference proteome</keyword>
<comment type="catalytic activity">
    <reaction evidence="6">
        <text>a 2'-deoxyadenosine in DNA + S-adenosyl-L-methionine = an N(6)-methyl-2'-deoxyadenosine in DNA + S-adenosyl-L-homocysteine + H(+)</text>
        <dbReference type="Rhea" id="RHEA:15197"/>
        <dbReference type="Rhea" id="RHEA-COMP:12418"/>
        <dbReference type="Rhea" id="RHEA-COMP:12419"/>
        <dbReference type="ChEBI" id="CHEBI:15378"/>
        <dbReference type="ChEBI" id="CHEBI:57856"/>
        <dbReference type="ChEBI" id="CHEBI:59789"/>
        <dbReference type="ChEBI" id="CHEBI:90615"/>
        <dbReference type="ChEBI" id="CHEBI:90616"/>
        <dbReference type="EC" id="2.1.1.72"/>
    </reaction>
</comment>
<name>A0A449B9D4_9BACT</name>
<keyword evidence="4" id="KW-0949">S-adenosyl-L-methionine</keyword>
<dbReference type="GO" id="GO:0003677">
    <property type="term" value="F:DNA binding"/>
    <property type="evidence" value="ECO:0007669"/>
    <property type="project" value="InterPro"/>
</dbReference>
<dbReference type="KEGG" id="mcob:NCTC10184_00008"/>
<evidence type="ECO:0000256" key="6">
    <source>
        <dbReference type="ARBA" id="ARBA00047942"/>
    </source>
</evidence>
<evidence type="ECO:0000256" key="4">
    <source>
        <dbReference type="ARBA" id="ARBA00022691"/>
    </source>
</evidence>
<evidence type="ECO:0000256" key="5">
    <source>
        <dbReference type="ARBA" id="ARBA00022747"/>
    </source>
</evidence>
<dbReference type="InterPro" id="IPR029063">
    <property type="entry name" value="SAM-dependent_MTases_sf"/>
</dbReference>
<gene>
    <name evidence="8" type="primary">bcgIA</name>
    <name evidence="8" type="ORF">NCTC10184_00008</name>
</gene>
<evidence type="ECO:0000313" key="8">
    <source>
        <dbReference type="EMBL" id="VEU77798.1"/>
    </source>
</evidence>
<evidence type="ECO:0000256" key="3">
    <source>
        <dbReference type="ARBA" id="ARBA00022679"/>
    </source>
</evidence>
<dbReference type="RefSeq" id="WP_129622664.1">
    <property type="nucleotide sequence ID" value="NZ_LR215043.1"/>
</dbReference>
<dbReference type="InterPro" id="IPR051537">
    <property type="entry name" value="DNA_Adenine_Mtase"/>
</dbReference>
<dbReference type="GO" id="GO:0009307">
    <property type="term" value="P:DNA restriction-modification system"/>
    <property type="evidence" value="ECO:0007669"/>
    <property type="project" value="UniProtKB-KW"/>
</dbReference>
<dbReference type="PRINTS" id="PR00507">
    <property type="entry name" value="N12N6MTFRASE"/>
</dbReference>
<sequence>MAYLKSEFEIVSEFTNALGLRNQTDGTLHLYHKRDAKVHQATKPDGYYYYDGITFILDAKAENAPFTGQLFDYMQLEQNENFIGFMYNGATLKVYVNGVLQLDETTVHDKFYYKQKYFPQKINNFKIINEQAHKLANLFRDANIDKQLNVPFIGAVFLNLMYAREFLLEGKTAGELIINTATTKSIIFSLKKGLQYVITDIGSKQRKRDYLLRCLDESTLNNAKTADLVHIVNVITSIYNFINISESDYDGNDIMNNFLRVFRKWNSANSNEKGEVFTPDHIAQLMFELIDVSPENVILDPTCGSGTFLTNAMNLMLRKVAADNTLDVEQKHLLAQEIKKNHIIGIEINDFNATLAGINMLLHGDGCTNIWTNDCFAEIKKLTNLYDRVLMNPPFSIKIKELSFVKLALDHMQNNGFLATILPKSVLKGTEKQNVDLLKEIFQTNELVSVISLPNDLFLPNAGVATVIAVFYKNIEKQTNPKYKNTLFINMSDDGFVYSGQYREMTDQWHAIKNEVLNAYKKHNYNELRALTKVINYQDELLFESFNSHRPYEVAQSTFVKTIRENLSAKMLCGYTNDPLTNHYLFKNYSKTKIENLPERAFQRFKITDLLYKIEKGREKHSIDRKLENKYISGVPLLIAKKDNNGVGGLVSEYTKTYANKFAIITGGDGGGGKTYYCDFDFAATSFVLIADLKPELQPLFDDFAKFYLATRISERLYKNINHGRTISELSSEIDILLPVKPTGEIDTKYMSDYIKNLKI</sequence>
<keyword evidence="2" id="KW-0489">Methyltransferase</keyword>
<evidence type="ECO:0000256" key="2">
    <source>
        <dbReference type="ARBA" id="ARBA00022603"/>
    </source>
</evidence>
<feature type="domain" description="DNA methylase adenine-specific" evidence="7">
    <location>
        <begin position="262"/>
        <end position="522"/>
    </location>
</feature>
<dbReference type="GO" id="GO:0032259">
    <property type="term" value="P:methylation"/>
    <property type="evidence" value="ECO:0007669"/>
    <property type="project" value="UniProtKB-KW"/>
</dbReference>
<dbReference type="InterPro" id="IPR003356">
    <property type="entry name" value="DNA_methylase_A-5"/>
</dbReference>
<evidence type="ECO:0000313" key="9">
    <source>
        <dbReference type="Proteomes" id="UP000290876"/>
    </source>
</evidence>
<keyword evidence="8" id="KW-0378">Hydrolase</keyword>
<dbReference type="GO" id="GO:0016787">
    <property type="term" value="F:hydrolase activity"/>
    <property type="evidence" value="ECO:0007669"/>
    <property type="project" value="UniProtKB-KW"/>
</dbReference>
<organism evidence="8 9">
    <name type="scientific">Mycoplasmopsis columbinasalis</name>
    <dbReference type="NCBI Taxonomy" id="114880"/>
    <lineage>
        <taxon>Bacteria</taxon>
        <taxon>Bacillati</taxon>
        <taxon>Mycoplasmatota</taxon>
        <taxon>Mycoplasmoidales</taxon>
        <taxon>Metamycoplasmataceae</taxon>
        <taxon>Mycoplasmopsis</taxon>
    </lineage>
</organism>
<dbReference type="Proteomes" id="UP000290876">
    <property type="component" value="Chromosome"/>
</dbReference>
<accession>A0A449B9D4</accession>
<protein>
    <recommendedName>
        <fullName evidence="1">site-specific DNA-methyltransferase (adenine-specific)</fullName>
        <ecNumber evidence="1">2.1.1.72</ecNumber>
    </recommendedName>
</protein>
<evidence type="ECO:0000259" key="7">
    <source>
        <dbReference type="Pfam" id="PF02384"/>
    </source>
</evidence>
<dbReference type="EC" id="2.1.1.72" evidence="1"/>
<dbReference type="PANTHER" id="PTHR42933:SF1">
    <property type="entry name" value="SITE-SPECIFIC DNA-METHYLTRANSFERASE (ADENINE-SPECIFIC)"/>
    <property type="match status" value="1"/>
</dbReference>
<dbReference type="Gene3D" id="3.40.50.150">
    <property type="entry name" value="Vaccinia Virus protein VP39"/>
    <property type="match status" value="1"/>
</dbReference>
<dbReference type="AlphaFoldDB" id="A0A449B9D4"/>
<keyword evidence="3" id="KW-0808">Transferase</keyword>